<protein>
    <submittedName>
        <fullName evidence="2">Uncharacterized protein</fullName>
    </submittedName>
</protein>
<dbReference type="PANTHER" id="PTHR34451">
    <property type="entry name" value="PHD FINGER FAMILY PROTEIN"/>
    <property type="match status" value="1"/>
</dbReference>
<sequence length="410" mass="45138">MTRRTADSERDVTVRPIRGDISVRRMWAVDYGGQRLSNKNQRVIFHTPFVGSVRLYRIRYPLRRLLSSPISSFPTQTLTTLSLLHPAAAMTTTATTTRSNPDKRCDGDGCDAAHPWPLHHIRYRGGVRRFCTSCVLKSHAGSFCVICFAVLDAVPAPAIAHCSKCPSASHISCLPHPNLASRFLCHCCRNPDSFSYYPAGEVPIESLEAETRTIDTESAKALVAASKLSVASMKRAAACARVEAERKVKDAIIARTKAKDMLERAALISHKESEKVHGANDSNNKLRTPMAAAVNPEKKMKAPNSNSPSSNEGSKPMAAEQRRIHSREREKWMRMHEPISTEHGLPQGTTDRRKSKAPSLAGAEATVAAADANNPVKIAPFSSKQKRIEREVKKTRLFGSMEGDADAKNY</sequence>
<reference evidence="2 3" key="1">
    <citation type="submission" date="2020-08" db="EMBL/GenBank/DDBJ databases">
        <title>Plant Genome Project.</title>
        <authorList>
            <person name="Zhang R.-G."/>
        </authorList>
    </citation>
    <scope>NUCLEOTIDE SEQUENCE [LARGE SCALE GENOMIC DNA]</scope>
    <source>
        <tissue evidence="2">Rhizome</tissue>
    </source>
</reference>
<proteinExistence type="predicted"/>
<organism evidence="2 3">
    <name type="scientific">Zingiber officinale</name>
    <name type="common">Ginger</name>
    <name type="synonym">Amomum zingiber</name>
    <dbReference type="NCBI Taxonomy" id="94328"/>
    <lineage>
        <taxon>Eukaryota</taxon>
        <taxon>Viridiplantae</taxon>
        <taxon>Streptophyta</taxon>
        <taxon>Embryophyta</taxon>
        <taxon>Tracheophyta</taxon>
        <taxon>Spermatophyta</taxon>
        <taxon>Magnoliopsida</taxon>
        <taxon>Liliopsida</taxon>
        <taxon>Zingiberales</taxon>
        <taxon>Zingiberaceae</taxon>
        <taxon>Zingiber</taxon>
    </lineage>
</organism>
<accession>A0A8J5FXW7</accession>
<dbReference type="AlphaFoldDB" id="A0A8J5FXW7"/>
<feature type="compositionally biased region" description="Basic and acidic residues" evidence="1">
    <location>
        <begin position="320"/>
        <end position="340"/>
    </location>
</feature>
<name>A0A8J5FXW7_ZINOF</name>
<dbReference type="EMBL" id="JACMSC010000012">
    <property type="protein sequence ID" value="KAG6497163.1"/>
    <property type="molecule type" value="Genomic_DNA"/>
</dbReference>
<gene>
    <name evidence="2" type="ORF">ZIOFF_045051</name>
</gene>
<evidence type="ECO:0000313" key="3">
    <source>
        <dbReference type="Proteomes" id="UP000734854"/>
    </source>
</evidence>
<dbReference type="PANTHER" id="PTHR34451:SF7">
    <property type="entry name" value="PHD FINGER FAMILY PROTEIN"/>
    <property type="match status" value="1"/>
</dbReference>
<keyword evidence="3" id="KW-1185">Reference proteome</keyword>
<evidence type="ECO:0000313" key="2">
    <source>
        <dbReference type="EMBL" id="KAG6497163.1"/>
    </source>
</evidence>
<feature type="region of interest" description="Disordered" evidence="1">
    <location>
        <begin position="293"/>
        <end position="368"/>
    </location>
</feature>
<dbReference type="Proteomes" id="UP000734854">
    <property type="component" value="Unassembled WGS sequence"/>
</dbReference>
<comment type="caution">
    <text evidence="2">The sequence shown here is derived from an EMBL/GenBank/DDBJ whole genome shotgun (WGS) entry which is preliminary data.</text>
</comment>
<evidence type="ECO:0000256" key="1">
    <source>
        <dbReference type="SAM" id="MobiDB-lite"/>
    </source>
</evidence>